<dbReference type="AlphaFoldDB" id="A0A2T3BBV6"/>
<dbReference type="Gene3D" id="1.10.10.60">
    <property type="entry name" value="Homeodomain-like"/>
    <property type="match status" value="1"/>
</dbReference>
<feature type="compositionally biased region" description="Basic residues" evidence="1">
    <location>
        <begin position="347"/>
        <end position="360"/>
    </location>
</feature>
<feature type="region of interest" description="Disordered" evidence="1">
    <location>
        <begin position="1"/>
        <end position="22"/>
    </location>
</feature>
<gene>
    <name evidence="2" type="ORF">M430DRAFT_89684</name>
</gene>
<dbReference type="EMBL" id="KZ679007">
    <property type="protein sequence ID" value="PSS25802.1"/>
    <property type="molecule type" value="Genomic_DNA"/>
</dbReference>
<dbReference type="Proteomes" id="UP000241818">
    <property type="component" value="Unassembled WGS sequence"/>
</dbReference>
<dbReference type="InterPro" id="IPR001005">
    <property type="entry name" value="SANT/Myb"/>
</dbReference>
<feature type="region of interest" description="Disordered" evidence="1">
    <location>
        <begin position="339"/>
        <end position="397"/>
    </location>
</feature>
<proteinExistence type="predicted"/>
<dbReference type="GO" id="GO:0006361">
    <property type="term" value="P:transcription initiation at RNA polymerase I promoter"/>
    <property type="evidence" value="ECO:0007669"/>
    <property type="project" value="TreeGrafter"/>
</dbReference>
<dbReference type="PANTHER" id="PTHR28079">
    <property type="entry name" value="RNA POLYMERASE I-SPECIFIC TRANSCRIPTION INITIATION FACTOR RRN5"/>
    <property type="match status" value="1"/>
</dbReference>
<name>A0A2T3BBV6_AMORE</name>
<dbReference type="PANTHER" id="PTHR28079:SF1">
    <property type="entry name" value="RNA POLYMERASE I-SPECIFIC TRANSCRIPTION INITIATION FACTOR RRN5"/>
    <property type="match status" value="1"/>
</dbReference>
<protein>
    <recommendedName>
        <fullName evidence="4">Myb-like domain-containing protein</fullName>
    </recommendedName>
</protein>
<keyword evidence="3" id="KW-1185">Reference proteome</keyword>
<dbReference type="GO" id="GO:0042790">
    <property type="term" value="P:nucleolar large rRNA transcription by RNA polymerase I"/>
    <property type="evidence" value="ECO:0007669"/>
    <property type="project" value="InterPro"/>
</dbReference>
<dbReference type="SUPFAM" id="SSF46689">
    <property type="entry name" value="Homeodomain-like"/>
    <property type="match status" value="1"/>
</dbReference>
<dbReference type="GO" id="GO:0000182">
    <property type="term" value="F:rDNA binding"/>
    <property type="evidence" value="ECO:0007669"/>
    <property type="project" value="TreeGrafter"/>
</dbReference>
<accession>A0A2T3BBV6</accession>
<dbReference type="STRING" id="857342.A0A2T3BBV6"/>
<dbReference type="CDD" id="cd00167">
    <property type="entry name" value="SANT"/>
    <property type="match status" value="1"/>
</dbReference>
<organism evidence="2 3">
    <name type="scientific">Amorphotheca resinae ATCC 22711</name>
    <dbReference type="NCBI Taxonomy" id="857342"/>
    <lineage>
        <taxon>Eukaryota</taxon>
        <taxon>Fungi</taxon>
        <taxon>Dikarya</taxon>
        <taxon>Ascomycota</taxon>
        <taxon>Pezizomycotina</taxon>
        <taxon>Leotiomycetes</taxon>
        <taxon>Helotiales</taxon>
        <taxon>Amorphothecaceae</taxon>
        <taxon>Amorphotheca</taxon>
    </lineage>
</organism>
<feature type="region of interest" description="Disordered" evidence="1">
    <location>
        <begin position="465"/>
        <end position="491"/>
    </location>
</feature>
<dbReference type="InterPro" id="IPR009057">
    <property type="entry name" value="Homeodomain-like_sf"/>
</dbReference>
<feature type="non-terminal residue" evidence="2">
    <location>
        <position position="507"/>
    </location>
</feature>
<evidence type="ECO:0000256" key="1">
    <source>
        <dbReference type="SAM" id="MobiDB-lite"/>
    </source>
</evidence>
<feature type="non-terminal residue" evidence="2">
    <location>
        <position position="1"/>
    </location>
</feature>
<dbReference type="GO" id="GO:0000500">
    <property type="term" value="C:RNA polymerase I upstream activating factor complex"/>
    <property type="evidence" value="ECO:0007669"/>
    <property type="project" value="InterPro"/>
</dbReference>
<feature type="compositionally biased region" description="Basic and acidic residues" evidence="1">
    <location>
        <begin position="13"/>
        <end position="22"/>
    </location>
</feature>
<dbReference type="RefSeq" id="XP_024724401.1">
    <property type="nucleotide sequence ID" value="XM_024869655.1"/>
</dbReference>
<evidence type="ECO:0000313" key="2">
    <source>
        <dbReference type="EMBL" id="PSS25802.1"/>
    </source>
</evidence>
<dbReference type="InterPro" id="IPR039601">
    <property type="entry name" value="Rrn5"/>
</dbReference>
<evidence type="ECO:0000313" key="3">
    <source>
        <dbReference type="Proteomes" id="UP000241818"/>
    </source>
</evidence>
<dbReference type="GO" id="GO:0001181">
    <property type="term" value="F:RNA polymerase I general transcription initiation factor activity"/>
    <property type="evidence" value="ECO:0007669"/>
    <property type="project" value="TreeGrafter"/>
</dbReference>
<sequence>SPTRRAAGTQSKRKAEEKPASEARAKRLKKFYNNDYRELLNIEIHDAVARTVLADYTPLPESQIGSSIWTSEEKDIFFSALSRLGRNDVRGIALRIGSKSELEVQEYIQVLHQGMKEKDDIRKNPLSYADLPAAFEISGECCGLLERAGEALASRQECSEEKKEKNKWGNSWLLTTYLSREIEHQRKENGEESIEETLPAANLLNLKNWLELSHRIFMNPGEPREEDNWQALAEPGETPAIRATAFGDFHSLAVSITKRLISTTLFCTMSRQRATSSRKFKRAEVNTDDVEAAVKILGLKSDSHEFWVGCARRSHLNVFDDGENSGDEADMTYDEVENALRQEIPRRSRSRSLSRPRRLSRASVSSVDIGTTRDDSTDSQSEGLETDHAPLPSQESDVMSNFSLEDEEFMDLSDDEIIPHNPRLKEARERKIEEIKEFMRAQEVYEEAFDEQADQMEEQRLRKLLGQTTPFDVKPEPLEVPARPKHSRNQIEEVDWKDSVEYWSPWE</sequence>
<dbReference type="InParanoid" id="A0A2T3BBV6"/>
<dbReference type="GeneID" id="36577736"/>
<reference evidence="2 3" key="1">
    <citation type="journal article" date="2018" name="New Phytol.">
        <title>Comparative genomics and transcriptomics depict ericoid mycorrhizal fungi as versatile saprotrophs and plant mutualists.</title>
        <authorList>
            <person name="Martino E."/>
            <person name="Morin E."/>
            <person name="Grelet G.A."/>
            <person name="Kuo A."/>
            <person name="Kohler A."/>
            <person name="Daghino S."/>
            <person name="Barry K.W."/>
            <person name="Cichocki N."/>
            <person name="Clum A."/>
            <person name="Dockter R.B."/>
            <person name="Hainaut M."/>
            <person name="Kuo R.C."/>
            <person name="LaButti K."/>
            <person name="Lindahl B.D."/>
            <person name="Lindquist E.A."/>
            <person name="Lipzen A."/>
            <person name="Khouja H.R."/>
            <person name="Magnuson J."/>
            <person name="Murat C."/>
            <person name="Ohm R.A."/>
            <person name="Singer S.W."/>
            <person name="Spatafora J.W."/>
            <person name="Wang M."/>
            <person name="Veneault-Fourrey C."/>
            <person name="Henrissat B."/>
            <person name="Grigoriev I.V."/>
            <person name="Martin F.M."/>
            <person name="Perotto S."/>
        </authorList>
    </citation>
    <scope>NUCLEOTIDE SEQUENCE [LARGE SCALE GENOMIC DNA]</scope>
    <source>
        <strain evidence="2 3">ATCC 22711</strain>
    </source>
</reference>
<dbReference type="OrthoDB" id="2240312at2759"/>
<evidence type="ECO:0008006" key="4">
    <source>
        <dbReference type="Google" id="ProtNLM"/>
    </source>
</evidence>